<dbReference type="InterPro" id="IPR007691">
    <property type="entry name" value="LpxD"/>
</dbReference>
<comment type="caution">
    <text evidence="10">The sequence shown here is derived from an EMBL/GenBank/DDBJ whole genome shotgun (WGS) entry which is preliminary data.</text>
</comment>
<evidence type="ECO:0000256" key="1">
    <source>
        <dbReference type="ARBA" id="ARBA00022516"/>
    </source>
</evidence>
<comment type="catalytic activity">
    <reaction evidence="7">
        <text>a UDP-3-O-[(3R)-3-hydroxyacyl]-alpha-D-glucosamine + a (3R)-hydroxyacyl-[ACP] = a UDP-2-N,3-O-bis[(3R)-3-hydroxyacyl]-alpha-D-glucosamine + holo-[ACP] + H(+)</text>
        <dbReference type="Rhea" id="RHEA:53836"/>
        <dbReference type="Rhea" id="RHEA-COMP:9685"/>
        <dbReference type="Rhea" id="RHEA-COMP:9945"/>
        <dbReference type="ChEBI" id="CHEBI:15378"/>
        <dbReference type="ChEBI" id="CHEBI:64479"/>
        <dbReference type="ChEBI" id="CHEBI:78827"/>
        <dbReference type="ChEBI" id="CHEBI:137740"/>
        <dbReference type="ChEBI" id="CHEBI:137748"/>
        <dbReference type="EC" id="2.3.1.191"/>
    </reaction>
</comment>
<dbReference type="InterPro" id="IPR020573">
    <property type="entry name" value="UDP_GlcNAc_AcTrfase_non-rep"/>
</dbReference>
<dbReference type="STRING" id="1249627.D779_2607"/>
<keyword evidence="6 7" id="KW-0012">Acyltransferase</keyword>
<dbReference type="AlphaFoldDB" id="W9VBW9"/>
<evidence type="ECO:0000256" key="6">
    <source>
        <dbReference type="ARBA" id="ARBA00023315"/>
    </source>
</evidence>
<dbReference type="Gene3D" id="3.40.1390.10">
    <property type="entry name" value="MurE/MurF, N-terminal domain"/>
    <property type="match status" value="1"/>
</dbReference>
<dbReference type="NCBIfam" id="TIGR01853">
    <property type="entry name" value="lipid_A_lpxD"/>
    <property type="match status" value="1"/>
</dbReference>
<keyword evidence="8" id="KW-0175">Coiled coil</keyword>
<comment type="function">
    <text evidence="7">Catalyzes the N-acylation of UDP-3-O-acylglucosamine using 3-hydroxyacyl-ACP as the acyl donor. Is involved in the biosynthesis of lipid A, a phosphorylated glycolipid that anchors the lipopolysaccharide to the outer membrane of the cell.</text>
</comment>
<dbReference type="Pfam" id="PF04613">
    <property type="entry name" value="LpxD"/>
    <property type="match status" value="1"/>
</dbReference>
<dbReference type="InterPro" id="IPR001451">
    <property type="entry name" value="Hexapep"/>
</dbReference>
<keyword evidence="4 7" id="KW-0677">Repeat</keyword>
<dbReference type="Proteomes" id="UP000019460">
    <property type="component" value="Unassembled WGS sequence"/>
</dbReference>
<feature type="coiled-coil region" evidence="8">
    <location>
        <begin position="320"/>
        <end position="347"/>
    </location>
</feature>
<evidence type="ECO:0000256" key="8">
    <source>
        <dbReference type="SAM" id="Coils"/>
    </source>
</evidence>
<keyword evidence="1 7" id="KW-0444">Lipid biosynthesis</keyword>
<dbReference type="GO" id="GO:0016020">
    <property type="term" value="C:membrane"/>
    <property type="evidence" value="ECO:0007669"/>
    <property type="project" value="GOC"/>
</dbReference>
<dbReference type="NCBIfam" id="NF002060">
    <property type="entry name" value="PRK00892.1"/>
    <property type="match status" value="1"/>
</dbReference>
<dbReference type="Gene3D" id="2.160.10.10">
    <property type="entry name" value="Hexapeptide repeat proteins"/>
    <property type="match status" value="1"/>
</dbReference>
<comment type="similarity">
    <text evidence="7">Belongs to the transferase hexapeptide repeat family. LpxD subfamily.</text>
</comment>
<dbReference type="InterPro" id="IPR011004">
    <property type="entry name" value="Trimer_LpxA-like_sf"/>
</dbReference>
<keyword evidence="2 7" id="KW-0441">Lipid A biosynthesis</keyword>
<dbReference type="PANTHER" id="PTHR43378:SF2">
    <property type="entry name" value="UDP-3-O-ACYLGLUCOSAMINE N-ACYLTRANSFERASE 1, MITOCHONDRIAL-RELATED"/>
    <property type="match status" value="1"/>
</dbReference>
<dbReference type="OrthoDB" id="9784739at2"/>
<organism evidence="10 11">
    <name type="scientific">Imhoffiella purpurea</name>
    <dbReference type="NCBI Taxonomy" id="1249627"/>
    <lineage>
        <taxon>Bacteria</taxon>
        <taxon>Pseudomonadati</taxon>
        <taxon>Pseudomonadota</taxon>
        <taxon>Gammaproteobacteria</taxon>
        <taxon>Chromatiales</taxon>
        <taxon>Chromatiaceae</taxon>
        <taxon>Imhoffiella</taxon>
    </lineage>
</organism>
<dbReference type="PROSITE" id="PS00101">
    <property type="entry name" value="HEXAPEP_TRANSFERASES"/>
    <property type="match status" value="1"/>
</dbReference>
<proteinExistence type="inferred from homology"/>
<dbReference type="PATRIC" id="fig|1249627.3.peg.2772"/>
<dbReference type="GO" id="GO:0009245">
    <property type="term" value="P:lipid A biosynthetic process"/>
    <property type="evidence" value="ECO:0007669"/>
    <property type="project" value="UniProtKB-UniRule"/>
</dbReference>
<dbReference type="eggNOG" id="COG1044">
    <property type="taxonomic scope" value="Bacteria"/>
</dbReference>
<sequence>MTVDLSEICTRLGINPIAPPQLTIGGVNTLELARETDLSFAERSDQAIAVGASHASAVLVPPDFPELPGPILLRVSSPRTGFFAIAELFVSTPEGCGIHPSALIDPQAELGKDVAVGACAVVASGARVGARSILGAGVYLGPEATLGTDCLIEANVTIHRDSMLGDRTIVHSGSVIGSDGFGYVWDGGAHRKVPQLGRVRIESDVEIGCNCCVDRATLGETRIRRGTKIDNLVQIAHNTDIGEHVILVAQSGIAGSSRVGTGAVIAGQVAISDHVSVGNGARIGGQSGVTKDIPAGAEVFGTPARPLADTLRELAALARLPALLKRIRQQERQIEDLTRRLAALEQRAGRRDSPQSAPVIRSGDWVTVTAAPRYLRKRR</sequence>
<dbReference type="HAMAP" id="MF_00523">
    <property type="entry name" value="LpxD"/>
    <property type="match status" value="1"/>
</dbReference>
<dbReference type="EC" id="2.3.1.191" evidence="7"/>
<protein>
    <recommendedName>
        <fullName evidence="7">UDP-3-O-acylglucosamine N-acyltransferase</fullName>
        <ecNumber evidence="7">2.3.1.191</ecNumber>
    </recommendedName>
</protein>
<evidence type="ECO:0000256" key="3">
    <source>
        <dbReference type="ARBA" id="ARBA00022679"/>
    </source>
</evidence>
<evidence type="ECO:0000256" key="7">
    <source>
        <dbReference type="HAMAP-Rule" id="MF_00523"/>
    </source>
</evidence>
<dbReference type="CDD" id="cd03352">
    <property type="entry name" value="LbH_LpxD"/>
    <property type="match status" value="1"/>
</dbReference>
<evidence type="ECO:0000256" key="4">
    <source>
        <dbReference type="ARBA" id="ARBA00022737"/>
    </source>
</evidence>
<comment type="subunit">
    <text evidence="7">Homotrimer.</text>
</comment>
<evidence type="ECO:0000256" key="5">
    <source>
        <dbReference type="ARBA" id="ARBA00023098"/>
    </source>
</evidence>
<keyword evidence="11" id="KW-1185">Reference proteome</keyword>
<evidence type="ECO:0000313" key="10">
    <source>
        <dbReference type="EMBL" id="EXJ14466.1"/>
    </source>
</evidence>
<dbReference type="EMBL" id="AONC01000040">
    <property type="protein sequence ID" value="EXJ14466.1"/>
    <property type="molecule type" value="Genomic_DNA"/>
</dbReference>
<dbReference type="RefSeq" id="WP_043754832.1">
    <property type="nucleotide sequence ID" value="NZ_AONC01000040.1"/>
</dbReference>
<comment type="pathway">
    <text evidence="7">Bacterial outer membrane biogenesis; LPS lipid A biosynthesis.</text>
</comment>
<gene>
    <name evidence="7" type="primary">lpxD</name>
    <name evidence="10" type="ORF">D779_2607</name>
</gene>
<keyword evidence="5 7" id="KW-0443">Lipid metabolism</keyword>
<dbReference type="GO" id="GO:0016410">
    <property type="term" value="F:N-acyltransferase activity"/>
    <property type="evidence" value="ECO:0007669"/>
    <property type="project" value="InterPro"/>
</dbReference>
<feature type="domain" description="UDP-3-O-[3-hydroxymyristoyl] glucosamine N-acyltransferase non-repeat region" evidence="9">
    <location>
        <begin position="22"/>
        <end position="88"/>
    </location>
</feature>
<accession>W9VBW9</accession>
<dbReference type="GO" id="GO:0103118">
    <property type="term" value="F:UDP-3-O-[(3R)-3-hydroxyacyl]-glucosamine N-acyltransferase activity"/>
    <property type="evidence" value="ECO:0007669"/>
    <property type="project" value="UniProtKB-EC"/>
</dbReference>
<evidence type="ECO:0000259" key="9">
    <source>
        <dbReference type="Pfam" id="PF04613"/>
    </source>
</evidence>
<dbReference type="Pfam" id="PF14602">
    <property type="entry name" value="Hexapep_2"/>
    <property type="match status" value="1"/>
</dbReference>
<dbReference type="SUPFAM" id="SSF51161">
    <property type="entry name" value="Trimeric LpxA-like enzymes"/>
    <property type="match status" value="1"/>
</dbReference>
<dbReference type="InterPro" id="IPR018357">
    <property type="entry name" value="Hexapep_transf_CS"/>
</dbReference>
<reference evidence="10 11" key="1">
    <citation type="submission" date="2012-11" db="EMBL/GenBank/DDBJ databases">
        <title>Genome assembly of Thiorhodococcus sp. AK35.</title>
        <authorList>
            <person name="Nupur N."/>
            <person name="Khatri I."/>
            <person name="Subramanian S."/>
            <person name="Pinnaka A."/>
        </authorList>
    </citation>
    <scope>NUCLEOTIDE SEQUENCE [LARGE SCALE GENOMIC DNA]</scope>
    <source>
        <strain evidence="10 11">AK35</strain>
    </source>
</reference>
<feature type="active site" description="Proton acceptor" evidence="7">
    <location>
        <position position="237"/>
    </location>
</feature>
<evidence type="ECO:0000256" key="2">
    <source>
        <dbReference type="ARBA" id="ARBA00022556"/>
    </source>
</evidence>
<keyword evidence="3 7" id="KW-0808">Transferase</keyword>
<dbReference type="PANTHER" id="PTHR43378">
    <property type="entry name" value="UDP-3-O-ACYLGLUCOSAMINE N-ACYLTRANSFERASE"/>
    <property type="match status" value="1"/>
</dbReference>
<dbReference type="UniPathway" id="UPA00973"/>
<evidence type="ECO:0000313" key="11">
    <source>
        <dbReference type="Proteomes" id="UP000019460"/>
    </source>
</evidence>
<name>W9VBW9_9GAMM</name>